<dbReference type="EMBL" id="JBHSHC010000014">
    <property type="protein sequence ID" value="MFC4766160.1"/>
    <property type="molecule type" value="Genomic_DNA"/>
</dbReference>
<evidence type="ECO:0008006" key="4">
    <source>
        <dbReference type="Google" id="ProtNLM"/>
    </source>
</evidence>
<evidence type="ECO:0000256" key="1">
    <source>
        <dbReference type="SAM" id="MobiDB-lite"/>
    </source>
</evidence>
<reference evidence="3" key="1">
    <citation type="journal article" date="2019" name="Int. J. Syst. Evol. Microbiol.">
        <title>The Global Catalogue of Microorganisms (GCM) 10K type strain sequencing project: providing services to taxonomists for standard genome sequencing and annotation.</title>
        <authorList>
            <consortium name="The Broad Institute Genomics Platform"/>
            <consortium name="The Broad Institute Genome Sequencing Center for Infectious Disease"/>
            <person name="Wu L."/>
            <person name="Ma J."/>
        </authorList>
    </citation>
    <scope>NUCLEOTIDE SEQUENCE [LARGE SCALE GENOMIC DNA]</scope>
    <source>
        <strain evidence="3">WYCCWR 12678</strain>
    </source>
</reference>
<organism evidence="2 3">
    <name type="scientific">Effusibacillus consociatus</name>
    <dbReference type="NCBI Taxonomy" id="1117041"/>
    <lineage>
        <taxon>Bacteria</taxon>
        <taxon>Bacillati</taxon>
        <taxon>Bacillota</taxon>
        <taxon>Bacilli</taxon>
        <taxon>Bacillales</taxon>
        <taxon>Alicyclobacillaceae</taxon>
        <taxon>Effusibacillus</taxon>
    </lineage>
</organism>
<name>A0ABV9Q0H6_9BACL</name>
<dbReference type="RefSeq" id="WP_380023892.1">
    <property type="nucleotide sequence ID" value="NZ_JBHSHC010000014.1"/>
</dbReference>
<accession>A0ABV9Q0H6</accession>
<gene>
    <name evidence="2" type="ORF">ACFO8Q_01940</name>
</gene>
<proteinExistence type="predicted"/>
<feature type="region of interest" description="Disordered" evidence="1">
    <location>
        <begin position="410"/>
        <end position="447"/>
    </location>
</feature>
<keyword evidence="3" id="KW-1185">Reference proteome</keyword>
<protein>
    <recommendedName>
        <fullName evidence="4">DUF1266 domain-containing protein</fullName>
    </recommendedName>
</protein>
<evidence type="ECO:0000313" key="3">
    <source>
        <dbReference type="Proteomes" id="UP001596002"/>
    </source>
</evidence>
<comment type="caution">
    <text evidence="2">The sequence shown here is derived from an EMBL/GenBank/DDBJ whole genome shotgun (WGS) entry which is preliminary data.</text>
</comment>
<dbReference type="Proteomes" id="UP001596002">
    <property type="component" value="Unassembled WGS sequence"/>
</dbReference>
<feature type="compositionally biased region" description="Basic and acidic residues" evidence="1">
    <location>
        <begin position="417"/>
        <end position="439"/>
    </location>
</feature>
<sequence length="447" mass="53294">MSTELDKSKVNGIVFQEPEEWIQTYMKLPSQALYDFVMDTLDQHLNDAFLEKIDLVEYLFDVREQIRPTQEMELVQKLRTREPDYYRGIFCYFENHVIEYALFRNEPDKTKEALQYFIQDPVNGIDMLIPVLRLLYLYGDTEMALECSQKVYNQVKDSPELIPGAEIEFADVLYMGMWQEAYRQLQAGNDVDSSQLNEQIAEWDYEVDEDEVEEIKKRLSQADITIENPAGPWLAREARILWLRQTSWFFLRYMLERKRIDFISSDTIWCAFFDFLERKQPEIAKLDPETYFDFNLQELGGYLAKILSAQQAKIFAIAWGIPYIYDFLLEHLVISPQLHKKAIDVVRRLKPLLMDGYRDTLWKYDFVHRWMPPDTFPDFESEEVEAFRASFDKQKPAATKSRLQLYHETQKTALMNQRKERQAKTEKSKKIKSKKTEAKKQRKKNRR</sequence>
<evidence type="ECO:0000313" key="2">
    <source>
        <dbReference type="EMBL" id="MFC4766160.1"/>
    </source>
</evidence>